<keyword evidence="2" id="KW-0456">Lyase</keyword>
<reference evidence="2 3" key="1">
    <citation type="submission" date="2016-10" db="EMBL/GenBank/DDBJ databases">
        <authorList>
            <person name="de Groot N.N."/>
        </authorList>
    </citation>
    <scope>NUCLEOTIDE SEQUENCE [LARGE SCALE GENOMIC DNA]</scope>
    <source>
        <strain evidence="2 3">DSM 23609</strain>
    </source>
</reference>
<organism evidence="2 3">
    <name type="scientific">Fontimonas thermophila</name>
    <dbReference type="NCBI Taxonomy" id="1076937"/>
    <lineage>
        <taxon>Bacteria</taxon>
        <taxon>Pseudomonadati</taxon>
        <taxon>Pseudomonadota</taxon>
        <taxon>Gammaproteobacteria</taxon>
        <taxon>Nevskiales</taxon>
        <taxon>Nevskiaceae</taxon>
        <taxon>Fontimonas</taxon>
    </lineage>
</organism>
<feature type="domain" description="Chorismatase FkbO/Hyg5-like N-terminal" evidence="1">
    <location>
        <begin position="45"/>
        <end position="167"/>
    </location>
</feature>
<gene>
    <name evidence="2" type="ORF">SAMN04488120_101216</name>
</gene>
<dbReference type="GO" id="GO:0016829">
    <property type="term" value="F:lyase activity"/>
    <property type="evidence" value="ECO:0007669"/>
    <property type="project" value="UniProtKB-KW"/>
</dbReference>
<dbReference type="InterPro" id="IPR049368">
    <property type="entry name" value="FkbO_Hyg5-like_N"/>
</dbReference>
<dbReference type="SUPFAM" id="SSF55298">
    <property type="entry name" value="YjgF-like"/>
    <property type="match status" value="1"/>
</dbReference>
<dbReference type="STRING" id="1076937.SAMN04488120_101216"/>
<name>A0A1I2H7K3_9GAMM</name>
<proteinExistence type="predicted"/>
<dbReference type="Pfam" id="PF21168">
    <property type="entry name" value="FkbO_Hyg5-like_N"/>
    <property type="match status" value="1"/>
</dbReference>
<dbReference type="AlphaFoldDB" id="A0A1I2H7K3"/>
<dbReference type="Gene3D" id="3.30.1330.40">
    <property type="entry name" value="RutC-like"/>
    <property type="match status" value="1"/>
</dbReference>
<sequence>MATTAPPVLAPTVLACIVHGHAAPPDDDPRRIHVELPALRGPAVEIWESATPVRCGDEDGIRYAENGAVLFGQISVPEAEFEPVEHSVYRIYTRLDGFLRRRGFPAWLRIWNFIAHINRGEADGERYRRFTLGRYQALALEPDFERHLPAATAIGTHTGGLLIYFLAARTPGVQIENPRQISAFRYPRQYGPRSPSFSRAIYRPWADTPDLLVSGTASVVGHETLHAGDAPRQLAETLANIDALLARAAQVHGDTDHRRWQPEQVKLYLREPALLEPIWRPLQQALGAGVPITALQGDICRTDLCLEVETLYRRC</sequence>
<dbReference type="Proteomes" id="UP000199771">
    <property type="component" value="Unassembled WGS sequence"/>
</dbReference>
<accession>A0A1I2H7K3</accession>
<evidence type="ECO:0000259" key="1">
    <source>
        <dbReference type="Pfam" id="PF21168"/>
    </source>
</evidence>
<protein>
    <submittedName>
        <fullName evidence="2">Chorismate lyase / 3-hydroxybenzoate synthase</fullName>
    </submittedName>
</protein>
<dbReference type="OrthoDB" id="1114505at2"/>
<dbReference type="RefSeq" id="WP_091530321.1">
    <property type="nucleotide sequence ID" value="NZ_FOOC01000001.1"/>
</dbReference>
<evidence type="ECO:0000313" key="3">
    <source>
        <dbReference type="Proteomes" id="UP000199771"/>
    </source>
</evidence>
<evidence type="ECO:0000313" key="2">
    <source>
        <dbReference type="EMBL" id="SFF25662.1"/>
    </source>
</evidence>
<dbReference type="InterPro" id="IPR035959">
    <property type="entry name" value="RutC-like_sf"/>
</dbReference>
<keyword evidence="3" id="KW-1185">Reference proteome</keyword>
<dbReference type="EMBL" id="FOOC01000001">
    <property type="protein sequence ID" value="SFF25662.1"/>
    <property type="molecule type" value="Genomic_DNA"/>
</dbReference>